<comment type="caution">
    <text evidence="2">The sequence shown here is derived from an EMBL/GenBank/DDBJ whole genome shotgun (WGS) entry which is preliminary data.</text>
</comment>
<dbReference type="AlphaFoldDB" id="A0A8H4X144"/>
<organism evidence="2 3">
    <name type="scientific">Fusarium gaditjirri</name>
    <dbReference type="NCBI Taxonomy" id="282569"/>
    <lineage>
        <taxon>Eukaryota</taxon>
        <taxon>Fungi</taxon>
        <taxon>Dikarya</taxon>
        <taxon>Ascomycota</taxon>
        <taxon>Pezizomycotina</taxon>
        <taxon>Sordariomycetes</taxon>
        <taxon>Hypocreomycetidae</taxon>
        <taxon>Hypocreales</taxon>
        <taxon>Nectriaceae</taxon>
        <taxon>Fusarium</taxon>
        <taxon>Fusarium nisikadoi species complex</taxon>
    </lineage>
</organism>
<keyword evidence="3" id="KW-1185">Reference proteome</keyword>
<dbReference type="OrthoDB" id="5238236at2759"/>
<gene>
    <name evidence="2" type="ORF">FGADI_2707</name>
</gene>
<feature type="compositionally biased region" description="Basic and acidic residues" evidence="1">
    <location>
        <begin position="594"/>
        <end position="603"/>
    </location>
</feature>
<name>A0A8H4X144_9HYPO</name>
<proteinExistence type="predicted"/>
<evidence type="ECO:0000313" key="2">
    <source>
        <dbReference type="EMBL" id="KAF4958022.1"/>
    </source>
</evidence>
<reference evidence="2" key="2">
    <citation type="submission" date="2020-05" db="EMBL/GenBank/DDBJ databases">
        <authorList>
            <person name="Kim H.-S."/>
            <person name="Proctor R.H."/>
            <person name="Brown D.W."/>
        </authorList>
    </citation>
    <scope>NUCLEOTIDE SEQUENCE</scope>
    <source>
        <strain evidence="2">NRRL 45417</strain>
    </source>
</reference>
<dbReference type="PANTHER" id="PTHR38795:SF1">
    <property type="entry name" value="DUF6604 DOMAIN-CONTAINING PROTEIN"/>
    <property type="match status" value="1"/>
</dbReference>
<sequence>MLANLEEQSRSIIHKHGGYVKLSKAYFNSVAAQKGYSVQEVDDCWNGSSAHVQLSELFNTTFSQALTIVEQLLEVFSDPSDIALNRSQMMNKLKACWGVPGSDSATLELSVDQLMIAQFWNASLVHVAKRKVCGSMDKFSGYVYEACDFRKILFTLAFASQIQLDIFHLLRDNLFRSSLQVQTHMKDMRDQLKVTMTNLSRPGSDRDLERFNGNCLEPLFKRFDSIVGYCETEDGQSKQSEAPFAIFKIMPAFSGMYLFHSRSIVAYRAMGFTKDAMTIMAHSYNAMTQLQILKVRWPDMEALEKCFEERDLFFAGKPESLQHFLRHLVITLGVPPSALSAAKETRIKRKPPREFFKAFSERAPGTAPVSSMFSERVAQQRGILQDLSWDDLDYFISASLYKEVINDEGTRKLVSLNLAEKKKVKDLIAKPKSKRRQQSIPCSPDEKLRQFALALAGESRELAFPYMETYNLFMSLFDKISDRCNWTLETFVWGPDPLEGKEFIMVRIISLASHSHQDGALRQAADEIQKHISSDPTWLSKRIEDVPDFDGAVIPGLESYKVPDKMLVQLSTDTKPEDELIIFPFEELDSTPGKMEEGDKDSWENLPVDPPGPSPQTNSQGPVTD</sequence>
<dbReference type="PANTHER" id="PTHR38795">
    <property type="entry name" value="DUF6604 DOMAIN-CONTAINING PROTEIN"/>
    <property type="match status" value="1"/>
</dbReference>
<protein>
    <submittedName>
        <fullName evidence="2">Uncharacterized protein</fullName>
    </submittedName>
</protein>
<accession>A0A8H4X144</accession>
<reference evidence="2" key="1">
    <citation type="journal article" date="2020" name="BMC Genomics">
        <title>Correction to: Identification and distribution of gene clusters required for synthesis of sphingolipid metabolism inhibitors in diverse species of the filamentous fungus Fusarium.</title>
        <authorList>
            <person name="Kim H.S."/>
            <person name="Lohmar J.M."/>
            <person name="Busman M."/>
            <person name="Brown D.W."/>
            <person name="Naumann T.A."/>
            <person name="Divon H.H."/>
            <person name="Lysoe E."/>
            <person name="Uhlig S."/>
            <person name="Proctor R.H."/>
        </authorList>
    </citation>
    <scope>NUCLEOTIDE SEQUENCE</scope>
    <source>
        <strain evidence="2">NRRL 45417</strain>
    </source>
</reference>
<evidence type="ECO:0000256" key="1">
    <source>
        <dbReference type="SAM" id="MobiDB-lite"/>
    </source>
</evidence>
<dbReference type="EMBL" id="JABFAI010000059">
    <property type="protein sequence ID" value="KAF4958022.1"/>
    <property type="molecule type" value="Genomic_DNA"/>
</dbReference>
<feature type="region of interest" description="Disordered" evidence="1">
    <location>
        <begin position="586"/>
        <end position="625"/>
    </location>
</feature>
<feature type="compositionally biased region" description="Polar residues" evidence="1">
    <location>
        <begin position="615"/>
        <end position="625"/>
    </location>
</feature>
<dbReference type="Proteomes" id="UP000604273">
    <property type="component" value="Unassembled WGS sequence"/>
</dbReference>
<evidence type="ECO:0000313" key="3">
    <source>
        <dbReference type="Proteomes" id="UP000604273"/>
    </source>
</evidence>